<dbReference type="Gene3D" id="3.30.890.10">
    <property type="entry name" value="Methyl-cpg-binding Protein 2, Chain A"/>
    <property type="match status" value="1"/>
</dbReference>
<evidence type="ECO:0000313" key="6">
    <source>
        <dbReference type="EMBL" id="GFS02244.1"/>
    </source>
</evidence>
<gene>
    <name evidence="6" type="ORF">ElyMa_001118100</name>
</gene>
<dbReference type="PROSITE" id="PS50982">
    <property type="entry name" value="MBD"/>
    <property type="match status" value="1"/>
</dbReference>
<feature type="compositionally biased region" description="Polar residues" evidence="4">
    <location>
        <begin position="74"/>
        <end position="85"/>
    </location>
</feature>
<dbReference type="SMART" id="SM00384">
    <property type="entry name" value="AT_hook"/>
    <property type="match status" value="4"/>
</dbReference>
<feature type="compositionally biased region" description="Acidic residues" evidence="4">
    <location>
        <begin position="214"/>
        <end position="226"/>
    </location>
</feature>
<feature type="compositionally biased region" description="Acidic residues" evidence="4">
    <location>
        <begin position="904"/>
        <end position="917"/>
    </location>
</feature>
<evidence type="ECO:0000256" key="4">
    <source>
        <dbReference type="SAM" id="MobiDB-lite"/>
    </source>
</evidence>
<dbReference type="GO" id="GO:0005634">
    <property type="term" value="C:nucleus"/>
    <property type="evidence" value="ECO:0007669"/>
    <property type="project" value="UniProtKB-SubCell"/>
</dbReference>
<feature type="region of interest" description="Disordered" evidence="4">
    <location>
        <begin position="799"/>
        <end position="988"/>
    </location>
</feature>
<dbReference type="PRINTS" id="PR00929">
    <property type="entry name" value="ATHOOK"/>
</dbReference>
<feature type="compositionally biased region" description="Low complexity" evidence="4">
    <location>
        <begin position="801"/>
        <end position="812"/>
    </location>
</feature>
<feature type="compositionally biased region" description="Acidic residues" evidence="4">
    <location>
        <begin position="877"/>
        <end position="887"/>
    </location>
</feature>
<dbReference type="SMART" id="SM00391">
    <property type="entry name" value="MBD"/>
    <property type="match status" value="1"/>
</dbReference>
<feature type="compositionally biased region" description="Polar residues" evidence="4">
    <location>
        <begin position="1071"/>
        <end position="1089"/>
    </location>
</feature>
<dbReference type="SUPFAM" id="SSF54171">
    <property type="entry name" value="DNA-binding domain"/>
    <property type="match status" value="1"/>
</dbReference>
<feature type="compositionally biased region" description="Pro residues" evidence="4">
    <location>
        <begin position="552"/>
        <end position="564"/>
    </location>
</feature>
<proteinExistence type="predicted"/>
<comment type="caution">
    <text evidence="6">The sequence shown here is derived from an EMBL/GenBank/DDBJ whole genome shotgun (WGS) entry which is preliminary data.</text>
</comment>
<feature type="region of interest" description="Disordered" evidence="4">
    <location>
        <begin position="1001"/>
        <end position="1127"/>
    </location>
</feature>
<dbReference type="InterPro" id="IPR016177">
    <property type="entry name" value="DNA-bd_dom_sf"/>
</dbReference>
<evidence type="ECO:0000256" key="2">
    <source>
        <dbReference type="ARBA" id="ARBA00022553"/>
    </source>
</evidence>
<evidence type="ECO:0000256" key="1">
    <source>
        <dbReference type="ARBA" id="ARBA00004123"/>
    </source>
</evidence>
<keyword evidence="3" id="KW-0539">Nucleus</keyword>
<name>A0AAV4HZG5_9GAST</name>
<keyword evidence="2" id="KW-0597">Phosphoprotein</keyword>
<dbReference type="InterPro" id="IPR011257">
    <property type="entry name" value="DNA_glycosylase"/>
</dbReference>
<feature type="compositionally biased region" description="Basic and acidic residues" evidence="4">
    <location>
        <begin position="521"/>
        <end position="537"/>
    </location>
</feature>
<evidence type="ECO:0000256" key="3">
    <source>
        <dbReference type="ARBA" id="ARBA00023242"/>
    </source>
</evidence>
<feature type="compositionally biased region" description="Acidic residues" evidence="4">
    <location>
        <begin position="10"/>
        <end position="21"/>
    </location>
</feature>
<reference evidence="6 7" key="1">
    <citation type="journal article" date="2021" name="Elife">
        <title>Chloroplast acquisition without the gene transfer in kleptoplastic sea slugs, Plakobranchus ocellatus.</title>
        <authorList>
            <person name="Maeda T."/>
            <person name="Takahashi S."/>
            <person name="Yoshida T."/>
            <person name="Shimamura S."/>
            <person name="Takaki Y."/>
            <person name="Nagai Y."/>
            <person name="Toyoda A."/>
            <person name="Suzuki Y."/>
            <person name="Arimoto A."/>
            <person name="Ishii H."/>
            <person name="Satoh N."/>
            <person name="Nishiyama T."/>
            <person name="Hasebe M."/>
            <person name="Maruyama T."/>
            <person name="Minagawa J."/>
            <person name="Obokata J."/>
            <person name="Shigenobu S."/>
        </authorList>
    </citation>
    <scope>NUCLEOTIDE SEQUENCE [LARGE SCALE GENOMIC DNA]</scope>
</reference>
<dbReference type="InterPro" id="IPR045138">
    <property type="entry name" value="MeCP2/MBD4"/>
</dbReference>
<dbReference type="InterPro" id="IPR001739">
    <property type="entry name" value="Methyl_CpG_DNA-bd"/>
</dbReference>
<keyword evidence="7" id="KW-1185">Reference proteome</keyword>
<dbReference type="GO" id="GO:0006281">
    <property type="term" value="P:DNA repair"/>
    <property type="evidence" value="ECO:0007669"/>
    <property type="project" value="InterPro"/>
</dbReference>
<dbReference type="GO" id="GO:0003824">
    <property type="term" value="F:catalytic activity"/>
    <property type="evidence" value="ECO:0007669"/>
    <property type="project" value="InterPro"/>
</dbReference>
<feature type="compositionally biased region" description="Basic and acidic residues" evidence="4">
    <location>
        <begin position="138"/>
        <end position="148"/>
    </location>
</feature>
<dbReference type="EMBL" id="BMAT01002230">
    <property type="protein sequence ID" value="GFS02244.1"/>
    <property type="molecule type" value="Genomic_DNA"/>
</dbReference>
<dbReference type="PANTHER" id="PTHR15074:SF0">
    <property type="entry name" value="METHYL-CPG-BINDING DOMAIN PROTEIN 4-LIKE PROTEIN"/>
    <property type="match status" value="1"/>
</dbReference>
<accession>A0AAV4HZG5</accession>
<feature type="compositionally biased region" description="Basic and acidic residues" evidence="4">
    <location>
        <begin position="302"/>
        <end position="328"/>
    </location>
</feature>
<dbReference type="CDD" id="cd01396">
    <property type="entry name" value="MeCP2_MBD"/>
    <property type="match status" value="1"/>
</dbReference>
<organism evidence="6 7">
    <name type="scientific">Elysia marginata</name>
    <dbReference type="NCBI Taxonomy" id="1093978"/>
    <lineage>
        <taxon>Eukaryota</taxon>
        <taxon>Metazoa</taxon>
        <taxon>Spiralia</taxon>
        <taxon>Lophotrochozoa</taxon>
        <taxon>Mollusca</taxon>
        <taxon>Gastropoda</taxon>
        <taxon>Heterobranchia</taxon>
        <taxon>Euthyneura</taxon>
        <taxon>Panpulmonata</taxon>
        <taxon>Sacoglossa</taxon>
        <taxon>Placobranchoidea</taxon>
        <taxon>Plakobranchidae</taxon>
        <taxon>Elysia</taxon>
    </lineage>
</organism>
<feature type="region of interest" description="Disordered" evidence="4">
    <location>
        <begin position="415"/>
        <end position="570"/>
    </location>
</feature>
<dbReference type="PANTHER" id="PTHR15074">
    <property type="entry name" value="METHYL-CPG-BINDING PROTEIN"/>
    <property type="match status" value="1"/>
</dbReference>
<feature type="compositionally biased region" description="Basic residues" evidence="4">
    <location>
        <begin position="931"/>
        <end position="945"/>
    </location>
</feature>
<dbReference type="Gene3D" id="1.10.340.30">
    <property type="entry name" value="Hypothetical protein, domain 2"/>
    <property type="match status" value="1"/>
</dbReference>
<dbReference type="Proteomes" id="UP000762676">
    <property type="component" value="Unassembled WGS sequence"/>
</dbReference>
<feature type="domain" description="MBD" evidence="5">
    <location>
        <begin position="573"/>
        <end position="644"/>
    </location>
</feature>
<feature type="compositionally biased region" description="Polar residues" evidence="4">
    <location>
        <begin position="245"/>
        <end position="267"/>
    </location>
</feature>
<dbReference type="InterPro" id="IPR017956">
    <property type="entry name" value="AT_hook_DNA-bd_motif"/>
</dbReference>
<evidence type="ECO:0000313" key="7">
    <source>
        <dbReference type="Proteomes" id="UP000762676"/>
    </source>
</evidence>
<protein>
    <submittedName>
        <fullName evidence="6">Methyl-CpG-binding domain protein 4</fullName>
    </submittedName>
</protein>
<sequence length="1325" mass="145076">MESSQHTDAGEMEDQPMEIDDKEATVSEGGQSNALENKTDVEENDCVAKDPSPPVTDESIDEQHSDKLDADVGVTNTYEETNISLTGADETPQHASNDSQPEEKENDAEQTPERDEKEQSPEQTAEDLKPIQSSLKTMKSEQEEKESPRSTSSDFVELVGPSEIIESKEENTEKSDVISKDIVEMIDEKEPNDNVKFNADEKNSKDEPETAVPTDDDTNTGEEEAESNQLPSLDDNAEQEAQCGESHSQPAVQEESSLPEKQSNLEETTGDDLSTPEASIKGSFEQDVQSGEFPSQPSIQDEPEKPSDGDVISRDDISTPEAFTKDSIEQEAQSEESPFQPDIQDDSSLPEKASDVDQTFRDNISTPEGFIKDGSEVVKMSETAVENPSEPEQNVIAQTVEDSISQDIGLEPVALTGVEHEEDMNLTLDSDVGDQKDEQDQAESEPNNVKSFDEESDPTLTEPQRISEDLDQHTPLKRREREASADLSQSSETSLTADGLSDIAGLETPSPVVSSGKRQRKETAKVKEMKNAKKFEKLWPTVAKKAKEKPKPSPPPPKPVPSPAQPFTNKSGHAIMDMEKHGLPPGWGMQVVKRRGGASAGKYDIYYYSPEGKKLRSKAEVGGYAILKGIDLDLQLFDFAPLKLMERGLIIEDGEPVKPPVKTVLSGASSKTKAMLANKKLSAKKHPKAVAGTTEKLHKVEGGGVHKAKTGLLETKSLFKHTKLSLSDDQNTTDPSALEPGKEQKKLKKLFIKLPFGSSSKKKLTKKMSSQITSYFAAEDMDEEPIDEEPSSLVIDEPAATPSVSTDVVVPSNDADTADSARSFTQIVSHKKKRGRPPKEKAVVEAHPASPSKKKKSEQHLSKPGLSSPTQALAEDKNEELDTDELEVTPGVLNASLNTSELQHDDEETTLVQEDTELQISFSPPTPQKVGQHKGKGKRGRPKKHSSLDDSKSSVQETVADTEATGSDLVPMVEGPGEEEIGQGSNIDAVAAVSDIGLSGDSVSVVSPQVSQPQQGKTTASGKKRGRPSKKQHRISSGSLKTEDFTSTPAIVESSATEILPSPADVEDSSVFLSSEQVTPSVSEQSPFTSPKRRGRPSKGHKRNHSVEKVDGNSGQLASPGKENENNVGIDVKLSENSKAEHNVIEEITADMILNTEPKPAFSKYFKKPGLARPKLKRDASWVPPKSPFFLVQESLFHDPWKLLVATIFLNKTSAGRQAIPTLWKFLNHWPTPEHASQGDEEEMAEVLFPIGLNYTRAHTIKKFSEEFLSKNWTYPIELHGIGKYGNDSYRIFCVNEWKQVEPSDHMLNDYHQWLTANAKRLGLS</sequence>
<dbReference type="Pfam" id="PF01429">
    <property type="entry name" value="MBD"/>
    <property type="match status" value="1"/>
</dbReference>
<feature type="compositionally biased region" description="Basic and acidic residues" evidence="4">
    <location>
        <begin position="111"/>
        <end position="120"/>
    </location>
</feature>
<feature type="compositionally biased region" description="Basic and acidic residues" evidence="4">
    <location>
        <begin position="165"/>
        <end position="208"/>
    </location>
</feature>
<dbReference type="SUPFAM" id="SSF48150">
    <property type="entry name" value="DNA-glycosylase"/>
    <property type="match status" value="1"/>
</dbReference>
<feature type="region of interest" description="Disordered" evidence="4">
    <location>
        <begin position="1"/>
        <end position="375"/>
    </location>
</feature>
<feature type="compositionally biased region" description="Polar residues" evidence="4">
    <location>
        <begin position="486"/>
        <end position="496"/>
    </location>
</feature>
<comment type="subcellular location">
    <subcellularLocation>
        <location evidence="1">Nucleus</location>
    </subcellularLocation>
</comment>
<feature type="compositionally biased region" description="Basic and acidic residues" evidence="4">
    <location>
        <begin position="465"/>
        <end position="484"/>
    </location>
</feature>
<feature type="compositionally biased region" description="Basic residues" evidence="4">
    <location>
        <begin position="1022"/>
        <end position="1034"/>
    </location>
</feature>
<feature type="compositionally biased region" description="Polar residues" evidence="4">
    <location>
        <begin position="286"/>
        <end position="299"/>
    </location>
</feature>
<feature type="compositionally biased region" description="Polar residues" evidence="4">
    <location>
        <begin position="1035"/>
        <end position="1057"/>
    </location>
</feature>
<dbReference type="FunFam" id="1.10.340.30:FF:000007">
    <property type="entry name" value="Methyl-CpG-binding domain protein 4"/>
    <property type="match status" value="1"/>
</dbReference>
<feature type="compositionally biased region" description="Basic and acidic residues" evidence="4">
    <location>
        <begin position="61"/>
        <end position="70"/>
    </location>
</feature>
<feature type="region of interest" description="Disordered" evidence="4">
    <location>
        <begin position="725"/>
        <end position="744"/>
    </location>
</feature>
<dbReference type="GO" id="GO:0003677">
    <property type="term" value="F:DNA binding"/>
    <property type="evidence" value="ECO:0007669"/>
    <property type="project" value="InterPro"/>
</dbReference>
<feature type="compositionally biased region" description="Polar residues" evidence="4">
    <location>
        <begin position="725"/>
        <end position="735"/>
    </location>
</feature>
<evidence type="ECO:0000259" key="5">
    <source>
        <dbReference type="PROSITE" id="PS50982"/>
    </source>
</evidence>
<feature type="compositionally biased region" description="Low complexity" evidence="4">
    <location>
        <begin position="1002"/>
        <end position="1015"/>
    </location>
</feature>
<feature type="compositionally biased region" description="Basic residues" evidence="4">
    <location>
        <begin position="1091"/>
        <end position="1104"/>
    </location>
</feature>